<dbReference type="InterPro" id="IPR013154">
    <property type="entry name" value="ADH-like_N"/>
</dbReference>
<organism evidence="7 8">
    <name type="scientific">Rhizopus oryzae</name>
    <name type="common">Mucormycosis agent</name>
    <name type="synonym">Rhizopus arrhizus var. delemar</name>
    <dbReference type="NCBI Taxonomy" id="64495"/>
    <lineage>
        <taxon>Eukaryota</taxon>
        <taxon>Fungi</taxon>
        <taxon>Fungi incertae sedis</taxon>
        <taxon>Mucoromycota</taxon>
        <taxon>Mucoromycotina</taxon>
        <taxon>Mucoromycetes</taxon>
        <taxon>Mucorales</taxon>
        <taxon>Mucorineae</taxon>
        <taxon>Rhizopodaceae</taxon>
        <taxon>Rhizopus</taxon>
    </lineage>
</organism>
<accession>A0A9P6XJ55</accession>
<dbReference type="GO" id="GO:0016616">
    <property type="term" value="F:oxidoreductase activity, acting on the CH-OH group of donors, NAD or NADP as acceptor"/>
    <property type="evidence" value="ECO:0007669"/>
    <property type="project" value="InterPro"/>
</dbReference>
<keyword evidence="8" id="KW-1185">Reference proteome</keyword>
<dbReference type="InterPro" id="IPR002328">
    <property type="entry name" value="ADH_Zn_CS"/>
</dbReference>
<dbReference type="InterPro" id="IPR047109">
    <property type="entry name" value="CAD-like"/>
</dbReference>
<evidence type="ECO:0000313" key="7">
    <source>
        <dbReference type="EMBL" id="KAG1314895.1"/>
    </source>
</evidence>
<evidence type="ECO:0000256" key="3">
    <source>
        <dbReference type="ARBA" id="ARBA00022833"/>
    </source>
</evidence>
<dbReference type="SUPFAM" id="SSF51735">
    <property type="entry name" value="NAD(P)-binding Rossmann-fold domains"/>
    <property type="match status" value="1"/>
</dbReference>
<evidence type="ECO:0000259" key="6">
    <source>
        <dbReference type="SMART" id="SM00829"/>
    </source>
</evidence>
<dbReference type="Proteomes" id="UP000716291">
    <property type="component" value="Unassembled WGS sequence"/>
</dbReference>
<name>A0A9P6XJ55_RHIOR</name>
<evidence type="ECO:0000256" key="4">
    <source>
        <dbReference type="ARBA" id="ARBA00023002"/>
    </source>
</evidence>
<evidence type="ECO:0000256" key="1">
    <source>
        <dbReference type="ARBA" id="ARBA00001947"/>
    </source>
</evidence>
<gene>
    <name evidence="7" type="ORF">G6F64_001105</name>
</gene>
<comment type="caution">
    <text evidence="7">The sequence shown here is derived from an EMBL/GenBank/DDBJ whole genome shotgun (WGS) entry which is preliminary data.</text>
</comment>
<dbReference type="InterPro" id="IPR036291">
    <property type="entry name" value="NAD(P)-bd_dom_sf"/>
</dbReference>
<dbReference type="CDD" id="cd05283">
    <property type="entry name" value="CAD1"/>
    <property type="match status" value="1"/>
</dbReference>
<feature type="domain" description="Enoyl reductase (ER)" evidence="6">
    <location>
        <begin position="14"/>
        <end position="345"/>
    </location>
</feature>
<dbReference type="InterPro" id="IPR011032">
    <property type="entry name" value="GroES-like_sf"/>
</dbReference>
<evidence type="ECO:0000256" key="2">
    <source>
        <dbReference type="ARBA" id="ARBA00022723"/>
    </source>
</evidence>
<keyword evidence="2 5" id="KW-0479">Metal-binding</keyword>
<dbReference type="AlphaFoldDB" id="A0A9P6XJ55"/>
<dbReference type="Gene3D" id="3.40.50.720">
    <property type="entry name" value="NAD(P)-binding Rossmann-like Domain"/>
    <property type="match status" value="1"/>
</dbReference>
<evidence type="ECO:0000313" key="8">
    <source>
        <dbReference type="Proteomes" id="UP000716291"/>
    </source>
</evidence>
<protein>
    <recommendedName>
        <fullName evidence="6">Enoyl reductase (ER) domain-containing protein</fullName>
    </recommendedName>
</protein>
<dbReference type="Pfam" id="PF08240">
    <property type="entry name" value="ADH_N"/>
    <property type="match status" value="1"/>
</dbReference>
<dbReference type="PANTHER" id="PTHR42683">
    <property type="entry name" value="ALDEHYDE REDUCTASE"/>
    <property type="match status" value="1"/>
</dbReference>
<dbReference type="InterPro" id="IPR020843">
    <property type="entry name" value="ER"/>
</dbReference>
<dbReference type="GO" id="GO:0008270">
    <property type="term" value="F:zinc ion binding"/>
    <property type="evidence" value="ECO:0007669"/>
    <property type="project" value="InterPro"/>
</dbReference>
<dbReference type="SUPFAM" id="SSF50129">
    <property type="entry name" value="GroES-like"/>
    <property type="match status" value="1"/>
</dbReference>
<keyword evidence="3 5" id="KW-0862">Zinc</keyword>
<dbReference type="InterPro" id="IPR013149">
    <property type="entry name" value="ADH-like_C"/>
</dbReference>
<dbReference type="PROSITE" id="PS00059">
    <property type="entry name" value="ADH_ZINC"/>
    <property type="match status" value="1"/>
</dbReference>
<reference evidence="7" key="1">
    <citation type="journal article" date="2020" name="Microb. Genom.">
        <title>Genetic diversity of clinical and environmental Mucorales isolates obtained from an investigation of mucormycosis cases among solid organ transplant recipients.</title>
        <authorList>
            <person name="Nguyen M.H."/>
            <person name="Kaul D."/>
            <person name="Muto C."/>
            <person name="Cheng S.J."/>
            <person name="Richter R.A."/>
            <person name="Bruno V.M."/>
            <person name="Liu G."/>
            <person name="Beyhan S."/>
            <person name="Sundermann A.J."/>
            <person name="Mounaud S."/>
            <person name="Pasculle A.W."/>
            <person name="Nierman W.C."/>
            <person name="Driscoll E."/>
            <person name="Cumbie R."/>
            <person name="Clancy C.J."/>
            <person name="Dupont C.L."/>
        </authorList>
    </citation>
    <scope>NUCLEOTIDE SEQUENCE</scope>
    <source>
        <strain evidence="7">GL11</strain>
    </source>
</reference>
<sequence>MSANTFHGWAAVAKDQPLEWTELPLRAPDDNSVDMKITHCGICGSDIHVQDSGWGASDYPCVTGHEIVGVCTAVGKNVKNIKVGDRIGVGAQSGSCHECANCKNGEENLCTNGSVGTYNSRWPNGDKSFGGYADKWRGDARFVFKVPDNMSNEIAATFFCAGVTTYSPLKRYGVTKGSKVGVVGIGGLGHFAVQWAKAMGAEVVALSSSDRKRDDAAALGCDGYVVTSDAEQMKAHHNTFTHIICTAYSKSFDWVSFFKLMTTNSHFIMVALPETPINGIPAMLLAVKQINFVGSMIGSPAMIEDMLQFAATHDVKPWIQKYPMKECNEAVKAFREGKPRYRIVLENEQ</sequence>
<proteinExistence type="inferred from homology"/>
<comment type="similarity">
    <text evidence="5">Belongs to the zinc-containing alcohol dehydrogenase family.</text>
</comment>
<dbReference type="EMBL" id="JAANQT010000079">
    <property type="protein sequence ID" value="KAG1314895.1"/>
    <property type="molecule type" value="Genomic_DNA"/>
</dbReference>
<dbReference type="OrthoDB" id="1879366at2759"/>
<comment type="cofactor">
    <cofactor evidence="1 5">
        <name>Zn(2+)</name>
        <dbReference type="ChEBI" id="CHEBI:29105"/>
    </cofactor>
</comment>
<dbReference type="Gene3D" id="3.90.180.10">
    <property type="entry name" value="Medium-chain alcohol dehydrogenases, catalytic domain"/>
    <property type="match status" value="1"/>
</dbReference>
<keyword evidence="4" id="KW-0560">Oxidoreductase</keyword>
<dbReference type="Pfam" id="PF00107">
    <property type="entry name" value="ADH_zinc_N"/>
    <property type="match status" value="1"/>
</dbReference>
<dbReference type="SMART" id="SM00829">
    <property type="entry name" value="PKS_ER"/>
    <property type="match status" value="1"/>
</dbReference>
<dbReference type="FunFam" id="3.40.50.720:FF:000022">
    <property type="entry name" value="Cinnamyl alcohol dehydrogenase"/>
    <property type="match status" value="1"/>
</dbReference>
<evidence type="ECO:0000256" key="5">
    <source>
        <dbReference type="RuleBase" id="RU361277"/>
    </source>
</evidence>